<dbReference type="GO" id="GO:0006508">
    <property type="term" value="P:proteolysis"/>
    <property type="evidence" value="ECO:0007669"/>
    <property type="project" value="UniProtKB-KW"/>
</dbReference>
<dbReference type="OMA" id="LYTADPF"/>
<comment type="subunit">
    <text evidence="4">Binds ubiquitin and polyubiquitinated proteins.</text>
</comment>
<evidence type="ECO:0000256" key="6">
    <source>
        <dbReference type="ARBA" id="ARBA00022490"/>
    </source>
</evidence>
<dbReference type="InterPro" id="IPR015940">
    <property type="entry name" value="UBA"/>
</dbReference>
<dbReference type="PANTHER" id="PTHR15397:SF3">
    <property type="entry name" value="DNA DAMAGE INDUCIBLE 1 HOMOLOG 2"/>
    <property type="match status" value="1"/>
</dbReference>
<evidence type="ECO:0000259" key="11">
    <source>
        <dbReference type="PROSITE" id="PS50030"/>
    </source>
</evidence>
<dbReference type="Gene3D" id="3.10.20.90">
    <property type="entry name" value="Phosphatidylinositol 3-kinase Catalytic Subunit, Chain A, domain 1"/>
    <property type="match status" value="1"/>
</dbReference>
<dbReference type="SUPFAM" id="SSF50630">
    <property type="entry name" value="Acid proteases"/>
    <property type="match status" value="1"/>
</dbReference>
<dbReference type="AlphaFoldDB" id="A0A284R194"/>
<dbReference type="PROSITE" id="PS50030">
    <property type="entry name" value="UBA"/>
    <property type="match status" value="1"/>
</dbReference>
<dbReference type="EMBL" id="FUEG01000003">
    <property type="protein sequence ID" value="SJL02493.1"/>
    <property type="molecule type" value="Genomic_DNA"/>
</dbReference>
<feature type="compositionally biased region" description="Low complexity" evidence="10">
    <location>
        <begin position="318"/>
        <end position="337"/>
    </location>
</feature>
<dbReference type="GO" id="GO:0005737">
    <property type="term" value="C:cytoplasm"/>
    <property type="evidence" value="ECO:0007669"/>
    <property type="project" value="UniProtKB-SubCell"/>
</dbReference>
<gene>
    <name evidence="13" type="ORF">ARMOST_05821</name>
</gene>
<keyword evidence="14" id="KW-1185">Reference proteome</keyword>
<evidence type="ECO:0000256" key="9">
    <source>
        <dbReference type="ARBA" id="ARBA00022801"/>
    </source>
</evidence>
<dbReference type="CDD" id="cd14310">
    <property type="entry name" value="UBA_cnDdi1_like"/>
    <property type="match status" value="1"/>
</dbReference>
<dbReference type="InterPro" id="IPR000626">
    <property type="entry name" value="Ubiquitin-like_dom"/>
</dbReference>
<evidence type="ECO:0000256" key="1">
    <source>
        <dbReference type="ARBA" id="ARBA00003231"/>
    </source>
</evidence>
<comment type="subcellular location">
    <subcellularLocation>
        <location evidence="2">Cytoplasm</location>
    </subcellularLocation>
</comment>
<dbReference type="Gene3D" id="1.10.8.10">
    <property type="entry name" value="DNA helicase RuvA subunit, C-terminal domain"/>
    <property type="match status" value="1"/>
</dbReference>
<feature type="domain" description="UBA" evidence="11">
    <location>
        <begin position="364"/>
        <end position="402"/>
    </location>
</feature>
<evidence type="ECO:0000256" key="2">
    <source>
        <dbReference type="ARBA" id="ARBA00004496"/>
    </source>
</evidence>
<dbReference type="CDD" id="cd05479">
    <property type="entry name" value="RP_DDI"/>
    <property type="match status" value="1"/>
</dbReference>
<evidence type="ECO:0000313" key="14">
    <source>
        <dbReference type="Proteomes" id="UP000219338"/>
    </source>
</evidence>
<dbReference type="Pfam" id="PF09668">
    <property type="entry name" value="Asp_protease"/>
    <property type="match status" value="1"/>
</dbReference>
<keyword evidence="9" id="KW-0378">Hydrolase</keyword>
<dbReference type="InterPro" id="IPR009060">
    <property type="entry name" value="UBA-like_sf"/>
</dbReference>
<comment type="similarity">
    <text evidence="3">Belongs to the DDI1 family.</text>
</comment>
<evidence type="ECO:0000256" key="8">
    <source>
        <dbReference type="ARBA" id="ARBA00022750"/>
    </source>
</evidence>
<dbReference type="InterPro" id="IPR019103">
    <property type="entry name" value="Peptidase_aspartic_DDI1-type"/>
</dbReference>
<evidence type="ECO:0000313" key="13">
    <source>
        <dbReference type="EMBL" id="SJL02493.1"/>
    </source>
</evidence>
<name>A0A284R194_ARMOS</name>
<keyword evidence="8" id="KW-0064">Aspartyl protease</keyword>
<evidence type="ECO:0000259" key="12">
    <source>
        <dbReference type="PROSITE" id="PS50053"/>
    </source>
</evidence>
<dbReference type="OrthoDB" id="1047367at2759"/>
<feature type="compositionally biased region" description="Basic and acidic residues" evidence="10">
    <location>
        <begin position="304"/>
        <end position="314"/>
    </location>
</feature>
<feature type="region of interest" description="Disordered" evidence="10">
    <location>
        <begin position="304"/>
        <end position="366"/>
    </location>
</feature>
<dbReference type="SMART" id="SM00213">
    <property type="entry name" value="UBQ"/>
    <property type="match status" value="1"/>
</dbReference>
<evidence type="ECO:0000256" key="5">
    <source>
        <dbReference type="ARBA" id="ARBA00021491"/>
    </source>
</evidence>
<organism evidence="13 14">
    <name type="scientific">Armillaria ostoyae</name>
    <name type="common">Armillaria root rot fungus</name>
    <dbReference type="NCBI Taxonomy" id="47428"/>
    <lineage>
        <taxon>Eukaryota</taxon>
        <taxon>Fungi</taxon>
        <taxon>Dikarya</taxon>
        <taxon>Basidiomycota</taxon>
        <taxon>Agaricomycotina</taxon>
        <taxon>Agaricomycetes</taxon>
        <taxon>Agaricomycetidae</taxon>
        <taxon>Agaricales</taxon>
        <taxon>Marasmiineae</taxon>
        <taxon>Physalacriaceae</taxon>
        <taxon>Armillaria</taxon>
    </lineage>
</organism>
<dbReference type="Pfam" id="PF00240">
    <property type="entry name" value="ubiquitin"/>
    <property type="match status" value="1"/>
</dbReference>
<dbReference type="PANTHER" id="PTHR15397">
    <property type="entry name" value="SODIUM-GLUCOSE COTRANSPORTER REGULATORY PROTEIN -RELATED"/>
    <property type="match status" value="1"/>
</dbReference>
<comment type="function">
    <text evidence="1">Probable aspartic protease. May be involved in the regulation of exocytosis. Acts as a linker between the 19S proteasome and polyubiquitinated proteins via UBA domain interactions with ubiquitin for their subsequent degradation. Required for S-phase checkpoint control.</text>
</comment>
<evidence type="ECO:0000256" key="3">
    <source>
        <dbReference type="ARBA" id="ARBA00009136"/>
    </source>
</evidence>
<dbReference type="InterPro" id="IPR029071">
    <property type="entry name" value="Ubiquitin-like_domsf"/>
</dbReference>
<accession>A0A284R194</accession>
<protein>
    <recommendedName>
        <fullName evidence="5">DNA damage-inducible protein 1</fullName>
    </recommendedName>
</protein>
<feature type="domain" description="Ubiquitin-like" evidence="12">
    <location>
        <begin position="1"/>
        <end position="70"/>
    </location>
</feature>
<keyword evidence="7" id="KW-0645">Protease</keyword>
<dbReference type="InterPro" id="IPR021109">
    <property type="entry name" value="Peptidase_aspartic_dom_sf"/>
</dbReference>
<evidence type="ECO:0000256" key="10">
    <source>
        <dbReference type="SAM" id="MobiDB-lite"/>
    </source>
</evidence>
<dbReference type="SUPFAM" id="SSF54236">
    <property type="entry name" value="Ubiquitin-like"/>
    <property type="match status" value="1"/>
</dbReference>
<dbReference type="STRING" id="47428.A0A284R194"/>
<dbReference type="PROSITE" id="PS50053">
    <property type="entry name" value="UBIQUITIN_2"/>
    <property type="match status" value="1"/>
</dbReference>
<proteinExistence type="inferred from homology"/>
<reference evidence="14" key="1">
    <citation type="journal article" date="2017" name="Nat. Ecol. Evol.">
        <title>Genome expansion and lineage-specific genetic innovations in the forest pathogenic fungi Armillaria.</title>
        <authorList>
            <person name="Sipos G."/>
            <person name="Prasanna A.N."/>
            <person name="Walter M.C."/>
            <person name="O'Connor E."/>
            <person name="Balint B."/>
            <person name="Krizsan K."/>
            <person name="Kiss B."/>
            <person name="Hess J."/>
            <person name="Varga T."/>
            <person name="Slot J."/>
            <person name="Riley R."/>
            <person name="Boka B."/>
            <person name="Rigling D."/>
            <person name="Barry K."/>
            <person name="Lee J."/>
            <person name="Mihaltcheva S."/>
            <person name="LaButti K."/>
            <person name="Lipzen A."/>
            <person name="Waldron R."/>
            <person name="Moloney N.M."/>
            <person name="Sperisen C."/>
            <person name="Kredics L."/>
            <person name="Vagvoelgyi C."/>
            <person name="Patrignani A."/>
            <person name="Fitzpatrick D."/>
            <person name="Nagy I."/>
            <person name="Doyle S."/>
            <person name="Anderson J.B."/>
            <person name="Grigoriev I.V."/>
            <person name="Gueldener U."/>
            <person name="Muensterkoetter M."/>
            <person name="Nagy L.G."/>
        </authorList>
    </citation>
    <scope>NUCLEOTIDE SEQUENCE [LARGE SCALE GENOMIC DNA]</scope>
    <source>
        <strain evidence="14">C18/9</strain>
    </source>
</reference>
<dbReference type="InterPro" id="IPR033882">
    <property type="entry name" value="DDI1_N"/>
</dbReference>
<keyword evidence="6" id="KW-0963">Cytoplasm</keyword>
<evidence type="ECO:0000256" key="7">
    <source>
        <dbReference type="ARBA" id="ARBA00022670"/>
    </source>
</evidence>
<dbReference type="Proteomes" id="UP000219338">
    <property type="component" value="Unassembled WGS sequence"/>
</dbReference>
<dbReference type="SUPFAM" id="SSF46934">
    <property type="entry name" value="UBA-like"/>
    <property type="match status" value="1"/>
</dbReference>
<dbReference type="Gene3D" id="2.40.70.10">
    <property type="entry name" value="Acid Proteases"/>
    <property type="match status" value="1"/>
</dbReference>
<dbReference type="GO" id="GO:0004190">
    <property type="term" value="F:aspartic-type endopeptidase activity"/>
    <property type="evidence" value="ECO:0007669"/>
    <property type="project" value="UniProtKB-KW"/>
</dbReference>
<sequence length="402" mass="43797">MELTFVNDLGHSFIVEIDPNMELENVMALLEAESGIPVSEQHISHEGRHLNDPKATIQQLGVTDKAMLLLRRTVANPAGAAVPQDDEMMRLQLLGDPTLMRELRETQPELAHAVEHEPARFSELLRSTKERQYEAELAQQREIASLNADPFDVEAQRKIEEAIRQQAILENMAHALEYSPESFGRVTMLYIPVEVNGHKVKAFVDSGAQFTIMSPQCAEACNIMRLLDSRYSGIAQGVGTAKILGRIHSTQLKLADLFLPCSFQGQGVDLLFGLDMLKAHQACIDLEKNVLRIQGREVTFLSEHELPDKARDGEIPESVPSTSSASGSGSSSQSQPAARFPGGGNALGGAPRSTPPHASASTSRHSEEYIRTIMDLGVTREVAISTLDAAGGNIDVAASLLF</sequence>
<dbReference type="CDD" id="cd01796">
    <property type="entry name" value="Ubl_Ddi1_like"/>
    <property type="match status" value="1"/>
</dbReference>
<evidence type="ECO:0000256" key="4">
    <source>
        <dbReference type="ARBA" id="ARBA00011128"/>
    </source>
</evidence>